<dbReference type="Proteomes" id="UP001369086">
    <property type="component" value="Unassembled WGS sequence"/>
</dbReference>
<keyword evidence="9" id="KW-0539">Nucleus</keyword>
<name>A0ABR0Y346_HUSHU</name>
<evidence type="ECO:0000256" key="2">
    <source>
        <dbReference type="ARBA" id="ARBA00004496"/>
    </source>
</evidence>
<feature type="region of interest" description="Disordered" evidence="10">
    <location>
        <begin position="27"/>
        <end position="123"/>
    </location>
</feature>
<keyword evidence="6" id="KW-0832">Ubl conjugation</keyword>
<evidence type="ECO:0000256" key="6">
    <source>
        <dbReference type="ARBA" id="ARBA00022843"/>
    </source>
</evidence>
<organism evidence="12 13">
    <name type="scientific">Huso huso</name>
    <name type="common">Beluga</name>
    <name type="synonym">Acipenser huso</name>
    <dbReference type="NCBI Taxonomy" id="61971"/>
    <lineage>
        <taxon>Eukaryota</taxon>
        <taxon>Metazoa</taxon>
        <taxon>Chordata</taxon>
        <taxon>Craniata</taxon>
        <taxon>Vertebrata</taxon>
        <taxon>Euteleostomi</taxon>
        <taxon>Actinopterygii</taxon>
        <taxon>Chondrostei</taxon>
        <taxon>Acipenseriformes</taxon>
        <taxon>Acipenseridae</taxon>
        <taxon>Huso</taxon>
    </lineage>
</organism>
<evidence type="ECO:0000256" key="9">
    <source>
        <dbReference type="ARBA" id="ARBA00023242"/>
    </source>
</evidence>
<keyword evidence="7" id="KW-0805">Transcription regulation</keyword>
<evidence type="ECO:0000256" key="3">
    <source>
        <dbReference type="ARBA" id="ARBA00022490"/>
    </source>
</evidence>
<evidence type="ECO:0000256" key="10">
    <source>
        <dbReference type="SAM" id="MobiDB-lite"/>
    </source>
</evidence>
<evidence type="ECO:0000313" key="12">
    <source>
        <dbReference type="EMBL" id="KAK6466848.1"/>
    </source>
</evidence>
<proteinExistence type="predicted"/>
<dbReference type="Pfam" id="PF10497">
    <property type="entry name" value="zf-4CXXC_R1"/>
    <property type="match status" value="1"/>
</dbReference>
<accession>A0ABR0Y346</accession>
<keyword evidence="4" id="KW-1017">Isopeptide bond</keyword>
<evidence type="ECO:0000256" key="8">
    <source>
        <dbReference type="ARBA" id="ARBA00023163"/>
    </source>
</evidence>
<sequence length="386" mass="43021">MGPGQEHEECRLGMDSLSMELAAIFVEDSDDENNKTFYGFSEAELSGSDYQSSSDSDSEGPGRLQSQDDGPPHRFNLKVALRLPARRLKEEEDEEKENRPPPHPHAPDPVMSHSGSDSDQESHRGFLEKRAMNIKANKAMLAQLMADLHKMPGLMIPPKPATHGSPSKPKRAPRSSMAGQGGARRNPERTSRRHTRSMGCVDRTPSPDEQSGLQRSIEDELLEVRGTPRQRRAPHPSTAIPHVIRAVEDVTEEELGMIAVNGAEKTYNRATGSTCHQCRQKTIDTKTSCRNPECRGVQGQFCGPCLRNRYGEEVRDALLNPSWQCPPCRGICNCSFCRQRDGRCPTGILFPLAQYHGFTDVHSYLISLEREVKPDSMCSNLNPHQE</sequence>
<protein>
    <submittedName>
        <fullName evidence="12">Cell division cycle-associated protein 7-like</fullName>
    </submittedName>
</protein>
<dbReference type="InterPro" id="IPR018866">
    <property type="entry name" value="Znf-4CXXC_R1"/>
</dbReference>
<evidence type="ECO:0000256" key="4">
    <source>
        <dbReference type="ARBA" id="ARBA00022499"/>
    </source>
</evidence>
<feature type="region of interest" description="Disordered" evidence="10">
    <location>
        <begin position="152"/>
        <end position="214"/>
    </location>
</feature>
<evidence type="ECO:0000313" key="13">
    <source>
        <dbReference type="Proteomes" id="UP001369086"/>
    </source>
</evidence>
<comment type="subcellular location">
    <subcellularLocation>
        <location evidence="2">Cytoplasm</location>
    </subcellularLocation>
    <subcellularLocation>
        <location evidence="1">Nucleus</location>
    </subcellularLocation>
</comment>
<dbReference type="InterPro" id="IPR040221">
    <property type="entry name" value="CDCA7/CDA7L"/>
</dbReference>
<dbReference type="PANTHER" id="PTHR31169">
    <property type="entry name" value="OS05G0300700 PROTEIN"/>
    <property type="match status" value="1"/>
</dbReference>
<gene>
    <name evidence="12" type="ORF">HHUSO_G35670</name>
</gene>
<evidence type="ECO:0000259" key="11">
    <source>
        <dbReference type="Pfam" id="PF10497"/>
    </source>
</evidence>
<comment type="caution">
    <text evidence="12">The sequence shown here is derived from an EMBL/GenBank/DDBJ whole genome shotgun (WGS) entry which is preliminary data.</text>
</comment>
<keyword evidence="3" id="KW-0963">Cytoplasm</keyword>
<evidence type="ECO:0000256" key="5">
    <source>
        <dbReference type="ARBA" id="ARBA00022553"/>
    </source>
</evidence>
<reference evidence="12 13" key="1">
    <citation type="submission" date="2021-05" db="EMBL/GenBank/DDBJ databases">
        <authorList>
            <person name="Zahm M."/>
            <person name="Klopp C."/>
            <person name="Cabau C."/>
            <person name="Kuhl H."/>
            <person name="Suciu R."/>
            <person name="Ciorpac M."/>
            <person name="Holostenco D."/>
            <person name="Gessner J."/>
            <person name="Wuertz S."/>
            <person name="Hohne C."/>
            <person name="Stock M."/>
            <person name="Gislard M."/>
            <person name="Lluch J."/>
            <person name="Milhes M."/>
            <person name="Lampietro C."/>
            <person name="Lopez Roques C."/>
            <person name="Donnadieu C."/>
            <person name="Du K."/>
            <person name="Schartl M."/>
            <person name="Guiguen Y."/>
        </authorList>
    </citation>
    <scope>NUCLEOTIDE SEQUENCE [LARGE SCALE GENOMIC DNA]</scope>
    <source>
        <strain evidence="12">Hh-F2</strain>
        <tissue evidence="12">Blood</tissue>
    </source>
</reference>
<evidence type="ECO:0000256" key="7">
    <source>
        <dbReference type="ARBA" id="ARBA00023015"/>
    </source>
</evidence>
<keyword evidence="8" id="KW-0804">Transcription</keyword>
<feature type="domain" description="Zinc-finger" evidence="11">
    <location>
        <begin position="268"/>
        <end position="365"/>
    </location>
</feature>
<dbReference type="EMBL" id="JAHFZB010000052">
    <property type="protein sequence ID" value="KAK6466848.1"/>
    <property type="molecule type" value="Genomic_DNA"/>
</dbReference>
<evidence type="ECO:0000256" key="1">
    <source>
        <dbReference type="ARBA" id="ARBA00004123"/>
    </source>
</evidence>
<dbReference type="PANTHER" id="PTHR31169:SF24">
    <property type="entry name" value="CELL DIVISION CYCLE-ASSOCIATED PROTEIN 7"/>
    <property type="match status" value="1"/>
</dbReference>
<feature type="compositionally biased region" description="Low complexity" evidence="10">
    <location>
        <begin position="46"/>
        <end position="55"/>
    </location>
</feature>
<keyword evidence="5" id="KW-0597">Phosphoprotein</keyword>
<keyword evidence="13" id="KW-1185">Reference proteome</keyword>